<feature type="region of interest" description="Disordered" evidence="3">
    <location>
        <begin position="330"/>
        <end position="361"/>
    </location>
</feature>
<dbReference type="Pfam" id="PF02412">
    <property type="entry name" value="TSP_3"/>
    <property type="match status" value="3"/>
</dbReference>
<keyword evidence="2" id="KW-0106">Calcium</keyword>
<evidence type="ECO:0000313" key="4">
    <source>
        <dbReference type="EMBL" id="RYC14872.1"/>
    </source>
</evidence>
<gene>
    <name evidence="4" type="ORF">EUA94_01770</name>
</gene>
<feature type="compositionally biased region" description="Polar residues" evidence="3">
    <location>
        <begin position="268"/>
        <end position="283"/>
    </location>
</feature>
<evidence type="ECO:0008006" key="6">
    <source>
        <dbReference type="Google" id="ProtNLM"/>
    </source>
</evidence>
<reference evidence="4 5" key="1">
    <citation type="submission" date="2019-01" db="EMBL/GenBank/DDBJ databases">
        <title>Novel species of Nocardioides.</title>
        <authorList>
            <person name="Liu Q."/>
            <person name="X Y.-H."/>
        </authorList>
    </citation>
    <scope>NUCLEOTIDE SEQUENCE [LARGE SCALE GENOMIC DNA]</scope>
    <source>
        <strain evidence="4 5">HLT2-9</strain>
    </source>
</reference>
<comment type="caution">
    <text evidence="4">The sequence shown here is derived from an EMBL/GenBank/DDBJ whole genome shotgun (WGS) entry which is preliminary data.</text>
</comment>
<dbReference type="Proteomes" id="UP000291101">
    <property type="component" value="Unassembled WGS sequence"/>
</dbReference>
<name>A0A4Q2T7T2_9ACTN</name>
<evidence type="ECO:0000256" key="3">
    <source>
        <dbReference type="SAM" id="MobiDB-lite"/>
    </source>
</evidence>
<evidence type="ECO:0000313" key="5">
    <source>
        <dbReference type="Proteomes" id="UP000291101"/>
    </source>
</evidence>
<dbReference type="SUPFAM" id="SSF103647">
    <property type="entry name" value="TSP type-3 repeat"/>
    <property type="match status" value="1"/>
</dbReference>
<dbReference type="InterPro" id="IPR003367">
    <property type="entry name" value="Thrombospondin_3-like_rpt"/>
</dbReference>
<feature type="region of interest" description="Disordered" evidence="3">
    <location>
        <begin position="247"/>
        <end position="283"/>
    </location>
</feature>
<dbReference type="GO" id="GO:0005509">
    <property type="term" value="F:calcium ion binding"/>
    <property type="evidence" value="ECO:0007669"/>
    <property type="project" value="InterPro"/>
</dbReference>
<accession>A0A4Q2T7T2</accession>
<sequence>MDLLSSFKRPSRRRLLAQVVSVLFVISGMAALQLSFPSNAAATEWGPWHGSFSITSSEHITVSDTYGFIRSGSGTYTNVAYLGSDFQPNGPNPYRADVDINFYENNYSDCHGAPYNMESNWSYAGTSESAIDASNNGAGFQGSGATLYFDDSDDGLQTFVLPAYVMFNAVKHFPSCAGAAAFTGLQGNDTMSPYTAHTTWISDPLMDTDSSPAHLVGAMVWTTGLYPTANPPYTYKDYSYSIQYDLSREPLGSTPPPTDRDGDGIPDQNDNCPSVSNSNQANADQDIFGDACDFDVEGDNVLDTNDNCPTVANASQADLDRDGIGDACDTDIDGDGLTNQTEAGLGTSPTSPDTDGDGLIDSLDPEPTKSAPAFDPVKAYAPIVYLHPKEKFFPMGVQEFVDNSALKWAHDRGCHDETIVERNIDAKKLGFSTQNPYSFKQASREFFGCEAKGKSFNSNQLTRPTDKSENRPDGLARNEGFFLDLNDKYHDGNKPNKAGEVKAPLSYIYVPNKYITYFFMYGYNEPFNTPEYDNHEGEWERITVRLDSQNRMDEVWYFQHTCDAEDYTDEQMIKRGYLSGTHPVVYSANGAHASYPETKHFRQSCGEFSNGGQGDVTAKGGASWKTWEQLVNAQTEPWYGFGGAWGRVGSPIANHTKLPEGWVTGPLGPPWKDSSSRKY</sequence>
<dbReference type="AlphaFoldDB" id="A0A4Q2T7T2"/>
<keyword evidence="5" id="KW-1185">Reference proteome</keyword>
<feature type="compositionally biased region" description="Polar residues" evidence="3">
    <location>
        <begin position="337"/>
        <end position="353"/>
    </location>
</feature>
<dbReference type="PANTHER" id="PTHR10199">
    <property type="entry name" value="THROMBOSPONDIN"/>
    <property type="match status" value="1"/>
</dbReference>
<dbReference type="InterPro" id="IPR028974">
    <property type="entry name" value="TSP_type-3_rpt"/>
</dbReference>
<evidence type="ECO:0000256" key="1">
    <source>
        <dbReference type="ARBA" id="ARBA00022729"/>
    </source>
</evidence>
<dbReference type="PANTHER" id="PTHR10199:SF100">
    <property type="entry name" value="THROMBOSPONDIN, ISOFORM A"/>
    <property type="match status" value="1"/>
</dbReference>
<dbReference type="OrthoDB" id="144586at2"/>
<dbReference type="GO" id="GO:0007155">
    <property type="term" value="P:cell adhesion"/>
    <property type="evidence" value="ECO:0007669"/>
    <property type="project" value="InterPro"/>
</dbReference>
<dbReference type="EMBL" id="SDWV01000001">
    <property type="protein sequence ID" value="RYC14872.1"/>
    <property type="molecule type" value="Genomic_DNA"/>
</dbReference>
<proteinExistence type="predicted"/>
<organism evidence="4 5">
    <name type="scientific">Nocardioides zhouii</name>
    <dbReference type="NCBI Taxonomy" id="1168729"/>
    <lineage>
        <taxon>Bacteria</taxon>
        <taxon>Bacillati</taxon>
        <taxon>Actinomycetota</taxon>
        <taxon>Actinomycetes</taxon>
        <taxon>Propionibacteriales</taxon>
        <taxon>Nocardioidaceae</taxon>
        <taxon>Nocardioides</taxon>
    </lineage>
</organism>
<dbReference type="RefSeq" id="WP_129424077.1">
    <property type="nucleotide sequence ID" value="NZ_SDWV01000001.1"/>
</dbReference>
<protein>
    <recommendedName>
        <fullName evidence="6">DUF946 domain-containing protein</fullName>
    </recommendedName>
</protein>
<dbReference type="Gene3D" id="4.10.1080.10">
    <property type="entry name" value="TSP type-3 repeat"/>
    <property type="match status" value="1"/>
</dbReference>
<evidence type="ECO:0000256" key="2">
    <source>
        <dbReference type="ARBA" id="ARBA00022837"/>
    </source>
</evidence>
<keyword evidence="1" id="KW-0732">Signal</keyword>